<reference evidence="2" key="1">
    <citation type="submission" date="2020-02" db="EMBL/GenBank/DDBJ databases">
        <authorList>
            <person name="Meier V. D."/>
        </authorList>
    </citation>
    <scope>NUCLEOTIDE SEQUENCE</scope>
    <source>
        <strain evidence="2">AVDCRST_MAG91</strain>
    </source>
</reference>
<organism evidence="2">
    <name type="scientific">uncultured Sphingomonadaceae bacterium</name>
    <dbReference type="NCBI Taxonomy" id="169976"/>
    <lineage>
        <taxon>Bacteria</taxon>
        <taxon>Pseudomonadati</taxon>
        <taxon>Pseudomonadota</taxon>
        <taxon>Alphaproteobacteria</taxon>
        <taxon>Sphingomonadales</taxon>
        <taxon>Sphingomonadaceae</taxon>
        <taxon>environmental samples</taxon>
    </lineage>
</organism>
<feature type="transmembrane region" description="Helical" evidence="1">
    <location>
        <begin position="46"/>
        <end position="65"/>
    </location>
</feature>
<dbReference type="AlphaFoldDB" id="A0A6J4SJB0"/>
<accession>A0A6J4SJB0</accession>
<dbReference type="EMBL" id="CADCVX010000230">
    <property type="protein sequence ID" value="CAA9500558.1"/>
    <property type="molecule type" value="Genomic_DNA"/>
</dbReference>
<sequence length="85" mass="9320">MLKRIARLFVIKTRFEACAIIYALALGAVMRGSAYLEAYPGMGGVLLFAACTGAVFMAGAKLLEVTRPRGGDRRRSSDRRLRPRS</sequence>
<protein>
    <submittedName>
        <fullName evidence="2">Uncharacterized protein</fullName>
    </submittedName>
</protein>
<keyword evidence="1" id="KW-0472">Membrane</keyword>
<keyword evidence="1" id="KW-1133">Transmembrane helix</keyword>
<name>A0A6J4SJB0_9SPHN</name>
<proteinExistence type="predicted"/>
<evidence type="ECO:0000256" key="1">
    <source>
        <dbReference type="SAM" id="Phobius"/>
    </source>
</evidence>
<gene>
    <name evidence="2" type="ORF">AVDCRST_MAG91-1030</name>
</gene>
<keyword evidence="1" id="KW-0812">Transmembrane</keyword>
<evidence type="ECO:0000313" key="2">
    <source>
        <dbReference type="EMBL" id="CAA9500558.1"/>
    </source>
</evidence>